<feature type="signal peptide" evidence="1">
    <location>
        <begin position="1"/>
        <end position="18"/>
    </location>
</feature>
<comment type="caution">
    <text evidence="2">The sequence shown here is derived from an EMBL/GenBank/DDBJ whole genome shotgun (WGS) entry which is preliminary data.</text>
</comment>
<dbReference type="SUPFAM" id="SSF49464">
    <property type="entry name" value="Carboxypeptidase regulatory domain-like"/>
    <property type="match status" value="1"/>
</dbReference>
<gene>
    <name evidence="2" type="ORF">DFQ04_0535</name>
</gene>
<evidence type="ECO:0000256" key="1">
    <source>
        <dbReference type="SAM" id="SignalP"/>
    </source>
</evidence>
<protein>
    <submittedName>
        <fullName evidence="2">Carboxypeptidase-like protein</fullName>
    </submittedName>
</protein>
<keyword evidence="3" id="KW-1185">Reference proteome</keyword>
<evidence type="ECO:0000313" key="2">
    <source>
        <dbReference type="EMBL" id="TDQ18729.1"/>
    </source>
</evidence>
<feature type="chain" id="PRO_5020750937" evidence="1">
    <location>
        <begin position="19"/>
        <end position="921"/>
    </location>
</feature>
<dbReference type="AlphaFoldDB" id="A0A4R6T921"/>
<dbReference type="InterPro" id="IPR008969">
    <property type="entry name" value="CarboxyPept-like_regulatory"/>
</dbReference>
<dbReference type="RefSeq" id="WP_133552394.1">
    <property type="nucleotide sequence ID" value="NZ_SNYF01000005.1"/>
</dbReference>
<keyword evidence="2" id="KW-0378">Hydrolase</keyword>
<keyword evidence="2" id="KW-0121">Carboxypeptidase</keyword>
<keyword evidence="2" id="KW-0645">Protease</keyword>
<organism evidence="2 3">
    <name type="scientific">Algoriphagus boseongensis</name>
    <dbReference type="NCBI Taxonomy" id="1442587"/>
    <lineage>
        <taxon>Bacteria</taxon>
        <taxon>Pseudomonadati</taxon>
        <taxon>Bacteroidota</taxon>
        <taxon>Cytophagia</taxon>
        <taxon>Cytophagales</taxon>
        <taxon>Cyclobacteriaceae</taxon>
        <taxon>Algoriphagus</taxon>
    </lineage>
</organism>
<proteinExistence type="predicted"/>
<dbReference type="EMBL" id="SNYF01000005">
    <property type="protein sequence ID" value="TDQ18729.1"/>
    <property type="molecule type" value="Genomic_DNA"/>
</dbReference>
<keyword evidence="1" id="KW-0732">Signal</keyword>
<reference evidence="2 3" key="1">
    <citation type="submission" date="2019-03" db="EMBL/GenBank/DDBJ databases">
        <title>Genomic Encyclopedia of Type Strains, Phase III (KMG-III): the genomes of soil and plant-associated and newly described type strains.</title>
        <authorList>
            <person name="Whitman W."/>
        </authorList>
    </citation>
    <scope>NUCLEOTIDE SEQUENCE [LARGE SCALE GENOMIC DNA]</scope>
    <source>
        <strain evidence="2 3">CECT 8446</strain>
    </source>
</reference>
<sequence>MRRIVFLILCFISFLAESQTISGVVKEKGSGLPLPFANVFVNNSTLGAATDVDGNFTITGKIPEEFELVASFVGYKTVSQTIQRKGRQSYTQNFELEFLEDNLSEVELKAKRDRSWERTLKMFKEVFLAVPDDPYGKDIEILNPWVLDFEKVNPDKGFNYIQATAVQPLQVVNKALGYQIDYHLQDFRMLRNASRFFGQAFYRELDAQDSVTQNEWEQNKGLNYQSSVRHFALSLLLKNSGVEGFDLYRANPNIPKEDRTNDFYYELGKSILPVQLEFVYVKPLGNGVYRIFLPERIEIHHLNKPWPNDYYENIYHAISWVVAPSGYFDVDRNGTLMHPTQLVLSGFMGRQRLARSLPLDFVPDERFSGLTEDLEVFHSRHLKLNNLREKPWLTFSKPTVYPGETLWFGGKMLYQNPISQDSLSRTLYVEIMDSKFYTVQKGIFPIQQGKVSGGFVLPDSLPAGDYLMRAYTRWSLNFPEKDMFQLPFPVISQGQMLKTDKSEQEALFGDIVIEPDFVLSDSLNYRVLELELKFQDSYENLVDANFLISATQNAINMEFDPKFRLENAMNWLDEDLPETFDSELAFPIEYGISVEGVYVPTRKRDPLATGITIVRDDLEDYGLVASDSSGYFWATGLNFRDSAQIAIAALDEKLRPLGKVELIPFTPPGYRGSFPRLNYQTVPIPTQAEPLLDTSGDYILLEEFVKEENRERETMADRNYGYGDPNQEVGEKDLETKTWAEILGLLRFNMSTLKFRNFTYGERTGSPLLIIDGVSMPFLEPEDFRARVLGYEPSQLKSIKVYNDNISNVVFGMAGYSGVLMIETKNGFRTGPDSDRKFNSEGFQIFPVRGYSSFPEFPKNPPADSYLKMKPTIYWDPLAKTENGVYKVKIKLPYGLKGMNLKVEGTTEDGEAIYQIILIEF</sequence>
<dbReference type="Gene3D" id="2.60.40.1120">
    <property type="entry name" value="Carboxypeptidase-like, regulatory domain"/>
    <property type="match status" value="1"/>
</dbReference>
<evidence type="ECO:0000313" key="3">
    <source>
        <dbReference type="Proteomes" id="UP000294535"/>
    </source>
</evidence>
<accession>A0A4R6T921</accession>
<name>A0A4R6T921_9BACT</name>
<dbReference type="Pfam" id="PF13715">
    <property type="entry name" value="CarbopepD_reg_2"/>
    <property type="match status" value="1"/>
</dbReference>
<dbReference type="Proteomes" id="UP000294535">
    <property type="component" value="Unassembled WGS sequence"/>
</dbReference>
<dbReference type="OrthoDB" id="1223654at2"/>
<dbReference type="GO" id="GO:0004180">
    <property type="term" value="F:carboxypeptidase activity"/>
    <property type="evidence" value="ECO:0007669"/>
    <property type="project" value="UniProtKB-KW"/>
</dbReference>